<dbReference type="EMBL" id="JBHMAF010000150">
    <property type="protein sequence ID" value="MFB9760469.1"/>
    <property type="molecule type" value="Genomic_DNA"/>
</dbReference>
<evidence type="ECO:0000259" key="2">
    <source>
        <dbReference type="Pfam" id="PF08244"/>
    </source>
</evidence>
<gene>
    <name evidence="3" type="ORF">ACFFMS_19280</name>
</gene>
<dbReference type="PANTHER" id="PTHR42800:SF1">
    <property type="entry name" value="EXOINULINASE INUD (AFU_ORTHOLOGUE AFUA_5G00480)"/>
    <property type="match status" value="1"/>
</dbReference>
<feature type="domain" description="Glycosyl hydrolase family 32 C-terminal" evidence="2">
    <location>
        <begin position="2"/>
        <end position="83"/>
    </location>
</feature>
<comment type="caution">
    <text evidence="3">The sequence shown here is derived from an EMBL/GenBank/DDBJ whole genome shotgun (WGS) entry which is preliminary data.</text>
</comment>
<sequence>MFNRTNSGGFNLGQNVNGKHTAPLSSTDGTVKMHIFLDRSSVEVFGNNGLSVITNQLFPLPSSNGLELYSKGGEVKLKLLNIYPLKSI</sequence>
<name>A0ABV5WIK8_9BACI</name>
<dbReference type="Gene3D" id="2.60.120.560">
    <property type="entry name" value="Exo-inulinase, domain 1"/>
    <property type="match status" value="1"/>
</dbReference>
<dbReference type="InterPro" id="IPR013189">
    <property type="entry name" value="Glyco_hydro_32_C"/>
</dbReference>
<evidence type="ECO:0000313" key="4">
    <source>
        <dbReference type="Proteomes" id="UP001589609"/>
    </source>
</evidence>
<accession>A0ABV5WIK8</accession>
<evidence type="ECO:0000313" key="3">
    <source>
        <dbReference type="EMBL" id="MFB9760469.1"/>
    </source>
</evidence>
<reference evidence="3 4" key="1">
    <citation type="submission" date="2024-09" db="EMBL/GenBank/DDBJ databases">
        <authorList>
            <person name="Sun Q."/>
            <person name="Mori K."/>
        </authorList>
    </citation>
    <scope>NUCLEOTIDE SEQUENCE [LARGE SCALE GENOMIC DNA]</scope>
    <source>
        <strain evidence="3 4">JCM 11201</strain>
    </source>
</reference>
<dbReference type="SUPFAM" id="SSF49899">
    <property type="entry name" value="Concanavalin A-like lectins/glucanases"/>
    <property type="match status" value="1"/>
</dbReference>
<dbReference type="Pfam" id="PF08244">
    <property type="entry name" value="Glyco_hydro_32C"/>
    <property type="match status" value="1"/>
</dbReference>
<protein>
    <submittedName>
        <fullName evidence="3">GH32 C-terminal domain-containing protein</fullName>
    </submittedName>
</protein>
<feature type="region of interest" description="Disordered" evidence="1">
    <location>
        <begin position="1"/>
        <end position="24"/>
    </location>
</feature>
<dbReference type="PANTHER" id="PTHR42800">
    <property type="entry name" value="EXOINULINASE INUD (AFU_ORTHOLOGUE AFUA_5G00480)"/>
    <property type="match status" value="1"/>
</dbReference>
<dbReference type="RefSeq" id="WP_379950780.1">
    <property type="nucleotide sequence ID" value="NZ_JBHMAF010000150.1"/>
</dbReference>
<evidence type="ECO:0000256" key="1">
    <source>
        <dbReference type="SAM" id="MobiDB-lite"/>
    </source>
</evidence>
<dbReference type="InterPro" id="IPR013320">
    <property type="entry name" value="ConA-like_dom_sf"/>
</dbReference>
<dbReference type="Proteomes" id="UP001589609">
    <property type="component" value="Unassembled WGS sequence"/>
</dbReference>
<organism evidence="3 4">
    <name type="scientific">Ectobacillus funiculus</name>
    <dbReference type="NCBI Taxonomy" id="137993"/>
    <lineage>
        <taxon>Bacteria</taxon>
        <taxon>Bacillati</taxon>
        <taxon>Bacillota</taxon>
        <taxon>Bacilli</taxon>
        <taxon>Bacillales</taxon>
        <taxon>Bacillaceae</taxon>
        <taxon>Ectobacillus</taxon>
    </lineage>
</organism>
<proteinExistence type="predicted"/>
<keyword evidence="4" id="KW-1185">Reference proteome</keyword>